<name>A0A4Y9Y2T0_9APHY</name>
<reference evidence="2 3" key="1">
    <citation type="submission" date="2019-01" db="EMBL/GenBank/DDBJ databases">
        <title>Genome sequencing of the rare red list fungi Fomitopsis rosea.</title>
        <authorList>
            <person name="Buettner E."/>
            <person name="Kellner H."/>
        </authorList>
    </citation>
    <scope>NUCLEOTIDE SEQUENCE [LARGE SCALE GENOMIC DNA]</scope>
    <source>
        <strain evidence="2 3">DSM 105464</strain>
    </source>
</reference>
<dbReference type="AlphaFoldDB" id="A0A4Y9Y2T0"/>
<gene>
    <name evidence="2" type="ORF">EVJ58_g7964</name>
</gene>
<evidence type="ECO:0000313" key="3">
    <source>
        <dbReference type="Proteomes" id="UP000298390"/>
    </source>
</evidence>
<feature type="region of interest" description="Disordered" evidence="1">
    <location>
        <begin position="279"/>
        <end position="298"/>
    </location>
</feature>
<feature type="compositionally biased region" description="Basic residues" evidence="1">
    <location>
        <begin position="122"/>
        <end position="132"/>
    </location>
</feature>
<protein>
    <submittedName>
        <fullName evidence="2">Uncharacterized protein</fullName>
    </submittedName>
</protein>
<organism evidence="2 3">
    <name type="scientific">Rhodofomes roseus</name>
    <dbReference type="NCBI Taxonomy" id="34475"/>
    <lineage>
        <taxon>Eukaryota</taxon>
        <taxon>Fungi</taxon>
        <taxon>Dikarya</taxon>
        <taxon>Basidiomycota</taxon>
        <taxon>Agaricomycotina</taxon>
        <taxon>Agaricomycetes</taxon>
        <taxon>Polyporales</taxon>
        <taxon>Rhodofomes</taxon>
    </lineage>
</organism>
<feature type="region of interest" description="Disordered" evidence="1">
    <location>
        <begin position="122"/>
        <end position="177"/>
    </location>
</feature>
<evidence type="ECO:0000256" key="1">
    <source>
        <dbReference type="SAM" id="MobiDB-lite"/>
    </source>
</evidence>
<proteinExistence type="predicted"/>
<evidence type="ECO:0000313" key="2">
    <source>
        <dbReference type="EMBL" id="TFY55897.1"/>
    </source>
</evidence>
<accession>A0A4Y9Y2T0</accession>
<dbReference type="STRING" id="34475.A0A4Y9Y2T0"/>
<dbReference type="EMBL" id="SEKV01000551">
    <property type="protein sequence ID" value="TFY55897.1"/>
    <property type="molecule type" value="Genomic_DNA"/>
</dbReference>
<sequence length="334" mass="36869">MLVDTSQRVPCCDICDPALLDRTRPPRLARPRKAASQTQGIPDQHALQALEEWRAATLSRDYPQAIFGASALLDDTTIDKLTSAGPLTEDEIKQMLKGWIWRHDYEAELCQLLRSLNVVFRPKPKPPKKTRAAHSADTATTLSAPGKRPAPRTDDDPFNTMPPTSTQTTKRARLDDTGDLRDVVSDCETESPRKDVDCLAARFASVSASESGSPTKPLLTTPIRVRRFFDASEDDSDLPAYDMSITAVSSSSYDDLDLPSPVKNVKKRTSSVSPLKFRRGDKSKALKQPTKGSASLKMNHGTSKLDVFDHLPIMRELLDLVDEATKSWDSSGSF</sequence>
<dbReference type="Proteomes" id="UP000298390">
    <property type="component" value="Unassembled WGS sequence"/>
</dbReference>
<comment type="caution">
    <text evidence="2">The sequence shown here is derived from an EMBL/GenBank/DDBJ whole genome shotgun (WGS) entry which is preliminary data.</text>
</comment>